<reference evidence="3" key="1">
    <citation type="journal article" date="2019" name="Int. J. Syst. Evol. Microbiol.">
        <title>The Global Catalogue of Microorganisms (GCM) 10K type strain sequencing project: providing services to taxonomists for standard genome sequencing and annotation.</title>
        <authorList>
            <consortium name="The Broad Institute Genomics Platform"/>
            <consortium name="The Broad Institute Genome Sequencing Center for Infectious Disease"/>
            <person name="Wu L."/>
            <person name="Ma J."/>
        </authorList>
    </citation>
    <scope>NUCLEOTIDE SEQUENCE [LARGE SCALE GENOMIC DNA]</scope>
    <source>
        <strain evidence="3">CGMCC 4.7677</strain>
    </source>
</reference>
<evidence type="ECO:0000313" key="2">
    <source>
        <dbReference type="EMBL" id="GHE77386.1"/>
    </source>
</evidence>
<proteinExistence type="predicted"/>
<dbReference type="EMBL" id="BNAU01000001">
    <property type="protein sequence ID" value="GHE77386.1"/>
    <property type="molecule type" value="Genomic_DNA"/>
</dbReference>
<name>A0ABQ3IE04_9PSEU</name>
<gene>
    <name evidence="2" type="ORF">GCM10017786_03470</name>
</gene>
<evidence type="ECO:0000256" key="1">
    <source>
        <dbReference type="SAM" id="MobiDB-lite"/>
    </source>
</evidence>
<organism evidence="2 3">
    <name type="scientific">Amycolatopsis deserti</name>
    <dbReference type="NCBI Taxonomy" id="185696"/>
    <lineage>
        <taxon>Bacteria</taxon>
        <taxon>Bacillati</taxon>
        <taxon>Actinomycetota</taxon>
        <taxon>Actinomycetes</taxon>
        <taxon>Pseudonocardiales</taxon>
        <taxon>Pseudonocardiaceae</taxon>
        <taxon>Amycolatopsis</taxon>
    </lineage>
</organism>
<protein>
    <submittedName>
        <fullName evidence="2">Uncharacterized protein</fullName>
    </submittedName>
</protein>
<comment type="caution">
    <text evidence="2">The sequence shown here is derived from an EMBL/GenBank/DDBJ whole genome shotgun (WGS) entry which is preliminary data.</text>
</comment>
<feature type="region of interest" description="Disordered" evidence="1">
    <location>
        <begin position="1"/>
        <end position="69"/>
    </location>
</feature>
<feature type="compositionally biased region" description="Basic residues" evidence="1">
    <location>
        <begin position="14"/>
        <end position="28"/>
    </location>
</feature>
<evidence type="ECO:0000313" key="3">
    <source>
        <dbReference type="Proteomes" id="UP000605897"/>
    </source>
</evidence>
<dbReference type="Proteomes" id="UP000605897">
    <property type="component" value="Unassembled WGS sequence"/>
</dbReference>
<sequence>MTAEAAAGGELGIRRHARLTQHRHRRPLHATIRVEEHIRGTPHPQDPHAGHYERVTGGAPASGRTTRAG</sequence>
<feature type="compositionally biased region" description="Basic and acidic residues" evidence="1">
    <location>
        <begin position="32"/>
        <end position="54"/>
    </location>
</feature>
<accession>A0ABQ3IE04</accession>
<keyword evidence="3" id="KW-1185">Reference proteome</keyword>